<name>A0A841BW06_9ACTN</name>
<protein>
    <submittedName>
        <fullName evidence="2">Transporter family-2 protein</fullName>
    </submittedName>
</protein>
<comment type="caution">
    <text evidence="2">The sequence shown here is derived from an EMBL/GenBank/DDBJ whole genome shotgun (WGS) entry which is preliminary data.</text>
</comment>
<dbReference type="EMBL" id="JACHMN010000002">
    <property type="protein sequence ID" value="MBB5871648.1"/>
    <property type="molecule type" value="Genomic_DNA"/>
</dbReference>
<reference evidence="2 3" key="1">
    <citation type="submission" date="2020-08" db="EMBL/GenBank/DDBJ databases">
        <title>Sequencing the genomes of 1000 actinobacteria strains.</title>
        <authorList>
            <person name="Klenk H.-P."/>
        </authorList>
    </citation>
    <scope>NUCLEOTIDE SEQUENCE [LARGE SCALE GENOMIC DNA]</scope>
    <source>
        <strain evidence="2 3">DSM 45362</strain>
    </source>
</reference>
<dbReference type="PANTHER" id="PTHR34821">
    <property type="entry name" value="INNER MEMBRANE PROTEIN YDCZ"/>
    <property type="match status" value="1"/>
</dbReference>
<keyword evidence="3" id="KW-1185">Reference proteome</keyword>
<dbReference type="PANTHER" id="PTHR34821:SF2">
    <property type="entry name" value="INNER MEMBRANE PROTEIN YDCZ"/>
    <property type="match status" value="1"/>
</dbReference>
<evidence type="ECO:0000256" key="1">
    <source>
        <dbReference type="SAM" id="Phobius"/>
    </source>
</evidence>
<dbReference type="AlphaFoldDB" id="A0A841BW06"/>
<dbReference type="GO" id="GO:0005886">
    <property type="term" value="C:plasma membrane"/>
    <property type="evidence" value="ECO:0007669"/>
    <property type="project" value="TreeGrafter"/>
</dbReference>
<keyword evidence="1" id="KW-0812">Transmembrane</keyword>
<feature type="transmembrane region" description="Helical" evidence="1">
    <location>
        <begin position="288"/>
        <end position="306"/>
    </location>
</feature>
<dbReference type="InterPro" id="IPR006750">
    <property type="entry name" value="YdcZ"/>
</dbReference>
<sequence>MTGSRTRTLGIFAAFLGGIGAAVQARINGELGARLNDGIAAAVISFGSGLVLLTIAVLALPAGRAGLGLVAAKLRDGRMRAWECLGGACGALLVASQGLTVATLGVATFTVAVVAGQTGSGLAVDRAGIGPGGVRPITTQRALGAALTVVAVLIAVSNHLGAPGSLLLAILPLVAGAGMAWQAAANGRVRAASGGVLPTTFINFAVGTTALLLAFAVSLAVRGVPTGSLPTELWLYLGGILGVGFIAMAAAVVRHIGVLLLGLGMIAGQVSGALILDQFAPGRAGQPSASTLLGAALTLVAVAIAGRSGKARPSS</sequence>
<feature type="transmembrane region" description="Helical" evidence="1">
    <location>
        <begin position="166"/>
        <end position="184"/>
    </location>
</feature>
<dbReference type="Proteomes" id="UP000587527">
    <property type="component" value="Unassembled WGS sequence"/>
</dbReference>
<feature type="transmembrane region" description="Helical" evidence="1">
    <location>
        <begin position="233"/>
        <end position="253"/>
    </location>
</feature>
<evidence type="ECO:0000313" key="2">
    <source>
        <dbReference type="EMBL" id="MBB5871648.1"/>
    </source>
</evidence>
<dbReference type="Pfam" id="PF04657">
    <property type="entry name" value="DMT_YdcZ"/>
    <property type="match status" value="2"/>
</dbReference>
<accession>A0A841BW06</accession>
<keyword evidence="1" id="KW-0472">Membrane</keyword>
<evidence type="ECO:0000313" key="3">
    <source>
        <dbReference type="Proteomes" id="UP000587527"/>
    </source>
</evidence>
<feature type="transmembrane region" description="Helical" evidence="1">
    <location>
        <begin position="258"/>
        <end position="276"/>
    </location>
</feature>
<feature type="transmembrane region" description="Helical" evidence="1">
    <location>
        <begin position="41"/>
        <end position="70"/>
    </location>
</feature>
<proteinExistence type="predicted"/>
<dbReference type="RefSeq" id="WP_312875343.1">
    <property type="nucleotide sequence ID" value="NZ_JACHMN010000002.1"/>
</dbReference>
<gene>
    <name evidence="2" type="ORF">F4553_005027</name>
</gene>
<keyword evidence="1" id="KW-1133">Transmembrane helix</keyword>
<organism evidence="2 3">
    <name type="scientific">Allocatelliglobosispora scoriae</name>
    <dbReference type="NCBI Taxonomy" id="643052"/>
    <lineage>
        <taxon>Bacteria</taxon>
        <taxon>Bacillati</taxon>
        <taxon>Actinomycetota</taxon>
        <taxon>Actinomycetes</taxon>
        <taxon>Micromonosporales</taxon>
        <taxon>Micromonosporaceae</taxon>
        <taxon>Allocatelliglobosispora</taxon>
    </lineage>
</organism>
<feature type="transmembrane region" description="Helical" evidence="1">
    <location>
        <begin position="196"/>
        <end position="221"/>
    </location>
</feature>